<name>A0A7J9FCQ9_9ROSI</name>
<organism evidence="1 2">
    <name type="scientific">Gossypium trilobum</name>
    <dbReference type="NCBI Taxonomy" id="34281"/>
    <lineage>
        <taxon>Eukaryota</taxon>
        <taxon>Viridiplantae</taxon>
        <taxon>Streptophyta</taxon>
        <taxon>Embryophyta</taxon>
        <taxon>Tracheophyta</taxon>
        <taxon>Spermatophyta</taxon>
        <taxon>Magnoliopsida</taxon>
        <taxon>eudicotyledons</taxon>
        <taxon>Gunneridae</taxon>
        <taxon>Pentapetalae</taxon>
        <taxon>rosids</taxon>
        <taxon>malvids</taxon>
        <taxon>Malvales</taxon>
        <taxon>Malvaceae</taxon>
        <taxon>Malvoideae</taxon>
        <taxon>Gossypium</taxon>
    </lineage>
</organism>
<dbReference type="GO" id="GO:0004842">
    <property type="term" value="F:ubiquitin-protein transferase activity"/>
    <property type="evidence" value="ECO:0007669"/>
    <property type="project" value="InterPro"/>
</dbReference>
<proteinExistence type="predicted"/>
<comment type="caution">
    <text evidence="1">The sequence shown here is derived from an EMBL/GenBank/DDBJ whole genome shotgun (WGS) entry which is preliminary data.</text>
</comment>
<dbReference type="PANTHER" id="PTHR46293">
    <property type="entry name" value="E3 UBIQUITIN PROTEIN LIGASE DRIP1"/>
    <property type="match status" value="1"/>
</dbReference>
<dbReference type="AlphaFoldDB" id="A0A7J9FCQ9"/>
<evidence type="ECO:0000313" key="2">
    <source>
        <dbReference type="Proteomes" id="UP000593568"/>
    </source>
</evidence>
<dbReference type="EMBL" id="JABEZW010000013">
    <property type="protein sequence ID" value="MBA0783102.1"/>
    <property type="molecule type" value="Genomic_DNA"/>
</dbReference>
<dbReference type="PANTHER" id="PTHR46293:SF16">
    <property type="entry name" value="E3 UBIQUITIN PROTEIN LIGASE DRIP1"/>
    <property type="match status" value="1"/>
</dbReference>
<evidence type="ECO:0000313" key="1">
    <source>
        <dbReference type="EMBL" id="MBA0783102.1"/>
    </source>
</evidence>
<protein>
    <recommendedName>
        <fullName evidence="3">E3 ubiquitin protein ligase DRIP2-like</fullName>
    </recommendedName>
</protein>
<keyword evidence="2" id="KW-1185">Reference proteome</keyword>
<sequence>MGEGEDTNTLTVFCVTPAPRVPLLETGMEIIIILILFCDREGNIPVSFIQKYLKKKLNLTDEAEVEIKCMGQPVVPTLQLYNLVDLWLQTAATSQQVPATIGSSAKEFVMVLAYARKAPDE</sequence>
<accession>A0A7J9FCQ9</accession>
<reference evidence="1 2" key="1">
    <citation type="journal article" date="2019" name="Genome Biol. Evol.">
        <title>Insights into the evolution of the New World diploid cottons (Gossypium, subgenus Houzingenia) based on genome sequencing.</title>
        <authorList>
            <person name="Grover C.E."/>
            <person name="Arick M.A. 2nd"/>
            <person name="Thrash A."/>
            <person name="Conover J.L."/>
            <person name="Sanders W.S."/>
            <person name="Peterson D.G."/>
            <person name="Frelichowski J.E."/>
            <person name="Scheffler J.A."/>
            <person name="Scheffler B.E."/>
            <person name="Wendel J.F."/>
        </authorList>
    </citation>
    <scope>NUCLEOTIDE SEQUENCE [LARGE SCALE GENOMIC DNA]</scope>
    <source>
        <strain evidence="1">8</strain>
        <tissue evidence="1">Leaf</tissue>
    </source>
</reference>
<evidence type="ECO:0008006" key="3">
    <source>
        <dbReference type="Google" id="ProtNLM"/>
    </source>
</evidence>
<gene>
    <name evidence="1" type="ORF">Gotri_000872</name>
</gene>
<dbReference type="InterPro" id="IPR044807">
    <property type="entry name" value="DRIP1-like"/>
</dbReference>
<dbReference type="Proteomes" id="UP000593568">
    <property type="component" value="Unassembled WGS sequence"/>
</dbReference>